<proteinExistence type="inferred from homology"/>
<dbReference type="InterPro" id="IPR000836">
    <property type="entry name" value="PRTase_dom"/>
</dbReference>
<dbReference type="EMBL" id="AMRJ01000001">
    <property type="protein sequence ID" value="EKF76093.1"/>
    <property type="molecule type" value="Genomic_DNA"/>
</dbReference>
<evidence type="ECO:0000313" key="3">
    <source>
        <dbReference type="Proteomes" id="UP000010164"/>
    </source>
</evidence>
<dbReference type="CDD" id="cd06223">
    <property type="entry name" value="PRTases_typeI"/>
    <property type="match status" value="1"/>
</dbReference>
<organism evidence="2 3">
    <name type="scientific">Alcanivorax hongdengensis A-11-3</name>
    <dbReference type="NCBI Taxonomy" id="1177179"/>
    <lineage>
        <taxon>Bacteria</taxon>
        <taxon>Pseudomonadati</taxon>
        <taxon>Pseudomonadota</taxon>
        <taxon>Gammaproteobacteria</taxon>
        <taxon>Oceanospirillales</taxon>
        <taxon>Alcanivoracaceae</taxon>
        <taxon>Alcanivorax</taxon>
    </lineage>
</organism>
<dbReference type="AlphaFoldDB" id="L0WGU7"/>
<protein>
    <recommendedName>
        <fullName evidence="4">Phosphoribosyltransferase domain-containing protein</fullName>
    </recommendedName>
</protein>
<sequence>MCGRCIRRPPPFSAARSAVLYGFPVDRLITRYKSRGDLTAERACQQLLQRQVLPWPDADALCPLPAHWRRRWLRGFDQSARLTARLAKQWQRPLLPALQRQRPTPHQQGLRASQRRHNLRRAFRCVQPVTGLHLVLVDDVMTTGSSARAAARCLLDAGARRVSVWTLARTPAGR</sequence>
<dbReference type="Proteomes" id="UP000010164">
    <property type="component" value="Unassembled WGS sequence"/>
</dbReference>
<accession>L0WGU7</accession>
<evidence type="ECO:0000313" key="2">
    <source>
        <dbReference type="EMBL" id="EKF76093.1"/>
    </source>
</evidence>
<dbReference type="PANTHER" id="PTHR47505">
    <property type="entry name" value="DNA UTILIZATION PROTEIN YHGH"/>
    <property type="match status" value="1"/>
</dbReference>
<evidence type="ECO:0000256" key="1">
    <source>
        <dbReference type="ARBA" id="ARBA00008007"/>
    </source>
</evidence>
<name>L0WGU7_9GAMM</name>
<dbReference type="PATRIC" id="fig|1177179.3.peg.258"/>
<reference evidence="2 3" key="1">
    <citation type="journal article" date="2012" name="J. Bacteriol.">
        <title>Genome Sequence of the Alkane-Degrading Bacterium Alcanivorax hongdengensis Type Strain A-11-3.</title>
        <authorList>
            <person name="Lai Q."/>
            <person name="Shao Z."/>
        </authorList>
    </citation>
    <scope>NUCLEOTIDE SEQUENCE [LARGE SCALE GENOMIC DNA]</scope>
    <source>
        <strain evidence="2 3">A-11-3</strain>
    </source>
</reference>
<evidence type="ECO:0008006" key="4">
    <source>
        <dbReference type="Google" id="ProtNLM"/>
    </source>
</evidence>
<dbReference type="STRING" id="1177179.A11A3_01325"/>
<dbReference type="Gene3D" id="3.40.50.2020">
    <property type="match status" value="1"/>
</dbReference>
<dbReference type="InterPro" id="IPR051910">
    <property type="entry name" value="ComF/GntX_DNA_util-trans"/>
</dbReference>
<keyword evidence="3" id="KW-1185">Reference proteome</keyword>
<dbReference type="PANTHER" id="PTHR47505:SF1">
    <property type="entry name" value="DNA UTILIZATION PROTEIN YHGH"/>
    <property type="match status" value="1"/>
</dbReference>
<comment type="similarity">
    <text evidence="1">Belongs to the ComF/GntX family.</text>
</comment>
<dbReference type="InterPro" id="IPR029057">
    <property type="entry name" value="PRTase-like"/>
</dbReference>
<dbReference type="SUPFAM" id="SSF53271">
    <property type="entry name" value="PRTase-like"/>
    <property type="match status" value="1"/>
</dbReference>
<comment type="caution">
    <text evidence="2">The sequence shown here is derived from an EMBL/GenBank/DDBJ whole genome shotgun (WGS) entry which is preliminary data.</text>
</comment>
<dbReference type="eggNOG" id="COG1040">
    <property type="taxonomic scope" value="Bacteria"/>
</dbReference>
<gene>
    <name evidence="2" type="ORF">A11A3_01325</name>
</gene>